<name>A0A8H7USP7_9FUNG</name>
<evidence type="ECO:0000313" key="1">
    <source>
        <dbReference type="EMBL" id="KAG2194150.1"/>
    </source>
</evidence>
<comment type="caution">
    <text evidence="1">The sequence shown here is derived from an EMBL/GenBank/DDBJ whole genome shotgun (WGS) entry which is preliminary data.</text>
</comment>
<organism evidence="1 2">
    <name type="scientific">Mucor plumbeus</name>
    <dbReference type="NCBI Taxonomy" id="97098"/>
    <lineage>
        <taxon>Eukaryota</taxon>
        <taxon>Fungi</taxon>
        <taxon>Fungi incertae sedis</taxon>
        <taxon>Mucoromycota</taxon>
        <taxon>Mucoromycotina</taxon>
        <taxon>Mucoromycetes</taxon>
        <taxon>Mucorales</taxon>
        <taxon>Mucorineae</taxon>
        <taxon>Mucoraceae</taxon>
        <taxon>Mucor</taxon>
    </lineage>
</organism>
<proteinExistence type="predicted"/>
<reference evidence="1" key="1">
    <citation type="submission" date="2020-12" db="EMBL/GenBank/DDBJ databases">
        <title>Metabolic potential, ecology and presence of endohyphal bacteria is reflected in genomic diversity of Mucoromycotina.</title>
        <authorList>
            <person name="Muszewska A."/>
            <person name="Okrasinska A."/>
            <person name="Steczkiewicz K."/>
            <person name="Drgas O."/>
            <person name="Orlowska M."/>
            <person name="Perlinska-Lenart U."/>
            <person name="Aleksandrzak-Piekarczyk T."/>
            <person name="Szatraj K."/>
            <person name="Zielenkiewicz U."/>
            <person name="Pilsyk S."/>
            <person name="Malc E."/>
            <person name="Mieczkowski P."/>
            <person name="Kruszewska J.S."/>
            <person name="Biernat P."/>
            <person name="Pawlowska J."/>
        </authorList>
    </citation>
    <scope>NUCLEOTIDE SEQUENCE</scope>
    <source>
        <strain evidence="1">CBS 226.32</strain>
    </source>
</reference>
<keyword evidence="2" id="KW-1185">Reference proteome</keyword>
<dbReference type="AlphaFoldDB" id="A0A8H7USP7"/>
<sequence length="62" mass="6679">MGQKHQHLTPYQTEPYVEGDGGSAVFWGCITTNGPGYSTTVMDGSVDSIVYVDNLQTSLLDP</sequence>
<protein>
    <submittedName>
        <fullName evidence="1">Uncharacterized protein</fullName>
    </submittedName>
</protein>
<accession>A0A8H7USP7</accession>
<dbReference type="Proteomes" id="UP000650833">
    <property type="component" value="Unassembled WGS sequence"/>
</dbReference>
<gene>
    <name evidence="1" type="ORF">INT46_010404</name>
</gene>
<evidence type="ECO:0000313" key="2">
    <source>
        <dbReference type="Proteomes" id="UP000650833"/>
    </source>
</evidence>
<dbReference type="OrthoDB" id="3556043at2759"/>
<dbReference type="EMBL" id="JAEPRC010000607">
    <property type="protein sequence ID" value="KAG2194150.1"/>
    <property type="molecule type" value="Genomic_DNA"/>
</dbReference>